<dbReference type="OrthoDB" id="2922289at2759"/>
<evidence type="ECO:0000256" key="1">
    <source>
        <dbReference type="SAM" id="MobiDB-lite"/>
    </source>
</evidence>
<organism evidence="2 3">
    <name type="scientific">Tolypocladium capitatum</name>
    <dbReference type="NCBI Taxonomy" id="45235"/>
    <lineage>
        <taxon>Eukaryota</taxon>
        <taxon>Fungi</taxon>
        <taxon>Dikarya</taxon>
        <taxon>Ascomycota</taxon>
        <taxon>Pezizomycotina</taxon>
        <taxon>Sordariomycetes</taxon>
        <taxon>Hypocreomycetidae</taxon>
        <taxon>Hypocreales</taxon>
        <taxon>Ophiocordycipitaceae</taxon>
        <taxon>Tolypocladium</taxon>
    </lineage>
</organism>
<evidence type="ECO:0000313" key="2">
    <source>
        <dbReference type="EMBL" id="PNY25651.1"/>
    </source>
</evidence>
<evidence type="ECO:0000313" key="3">
    <source>
        <dbReference type="Proteomes" id="UP000236621"/>
    </source>
</evidence>
<protein>
    <submittedName>
        <fullName evidence="2">Uncharacterized protein</fullName>
    </submittedName>
</protein>
<reference evidence="2 3" key="1">
    <citation type="submission" date="2017-08" db="EMBL/GenBank/DDBJ databases">
        <title>Harnessing the power of phylogenomics to disentangle the directionality and signatures of interkingdom host jumping in the parasitic fungal genus Tolypocladium.</title>
        <authorList>
            <person name="Quandt C.A."/>
            <person name="Patterson W."/>
            <person name="Spatafora J.W."/>
        </authorList>
    </citation>
    <scope>NUCLEOTIDE SEQUENCE [LARGE SCALE GENOMIC DNA]</scope>
    <source>
        <strain evidence="2 3">CBS 113982</strain>
    </source>
</reference>
<sequence length="849" mass="96384">MEPRRDHRFDAFASSTELDCDLDFSTLDFSDPSTMSQFFGMSVPYMSPADIRRDAQQVSASVFASYEKLQAILARHEAMIQKRWAKKKKQQRLDTLTSAWGPGMPTAHRPDFEAFRKESNQQRDKGTQYRDHFMWSYINQEDLLKPKTLLLLLNARGRYHPSEFAGADFEMMYLGRVTKGVVPVFLNEHVMILHGAKDAQEYGKLMAWSEHPDAFQWMHTRKQFLPGEGLLILEAQQRTLKFLVKCCELILHDIPPDTLTADAFPLQPEPYLKSEKETDGFESLAVMAAEAPYRLPAHLDLDRIESLLRAKVSAAEDHVWALREDPGYFAEQLAEAKEHRQEMLKDLNGDIHPALRPCKQDTFWARVIGDTVFGAYLELEVYAELLRLAKELQAVHANYATSISPTKDLPDEFLGSLLKFRHYLNQAAEGPLGQLKQNVVASPPWRRFYVRVPPADADSTLIRIMSKSGVKMNKTEGHLIWLLGTLWEDGHQLFLMRMPLVLDELERLLQAEPQAKELVTAYIAQVIGNLSIISQCMTQLDLYQPWARSFESDLVEREDGIKEEYAERTRPWAKMMAALKDNAFARAAKLGDPSGNKFAYPSEKRRTKENTATLLQAERNLDVFWASIDRLMYNGCGSLDGTAVGRLLSQQRSLQRTPEWVEDPAAANNRGGQQRSTNVDTEPIYKPLSTLYYELPGKKPEDSGQTLAPPKTKTKTRGTVSQETPEATTAAPSTEACSGAKASSIHVDARALKVFRTLFFDRAVTSSPGEVSWNDFLYAMTSTGIFAAEKLYGSVWQFQRVDGLDQSRIQFHEPHPHGKIPFTVARRHGRRLNRNYGWVGDMFILKGKP</sequence>
<dbReference type="STRING" id="45235.A0A2K3QDR0"/>
<dbReference type="AlphaFoldDB" id="A0A2K3QDR0"/>
<comment type="caution">
    <text evidence="2">The sequence shown here is derived from an EMBL/GenBank/DDBJ whole genome shotgun (WGS) entry which is preliminary data.</text>
</comment>
<dbReference type="PANTHER" id="PTHR40788">
    <property type="entry name" value="CLR5 DOMAIN-CONTAINING PROTEIN-RELATED"/>
    <property type="match status" value="1"/>
</dbReference>
<feature type="compositionally biased region" description="Low complexity" evidence="1">
    <location>
        <begin position="723"/>
        <end position="736"/>
    </location>
</feature>
<dbReference type="PANTHER" id="PTHR40788:SF2">
    <property type="entry name" value="CLR5 DOMAIN-CONTAINING PROTEIN"/>
    <property type="match status" value="1"/>
</dbReference>
<feature type="region of interest" description="Disordered" evidence="1">
    <location>
        <begin position="695"/>
        <end position="740"/>
    </location>
</feature>
<name>A0A2K3QDR0_9HYPO</name>
<gene>
    <name evidence="2" type="ORF">TCAP_04410</name>
</gene>
<feature type="region of interest" description="Disordered" evidence="1">
    <location>
        <begin position="655"/>
        <end position="681"/>
    </location>
</feature>
<accession>A0A2K3QDR0</accession>
<keyword evidence="3" id="KW-1185">Reference proteome</keyword>
<dbReference type="Proteomes" id="UP000236621">
    <property type="component" value="Unassembled WGS sequence"/>
</dbReference>
<dbReference type="EMBL" id="NRSZ01000697">
    <property type="protein sequence ID" value="PNY25651.1"/>
    <property type="molecule type" value="Genomic_DNA"/>
</dbReference>
<proteinExistence type="predicted"/>
<feature type="compositionally biased region" description="Polar residues" evidence="1">
    <location>
        <begin position="670"/>
        <end position="680"/>
    </location>
</feature>